<feature type="signal peptide" evidence="1">
    <location>
        <begin position="1"/>
        <end position="24"/>
    </location>
</feature>
<name>A0A1I1RCX5_9BURK</name>
<protein>
    <submittedName>
        <fullName evidence="2">Cu and Ag efflux protein CusF</fullName>
    </submittedName>
</protein>
<evidence type="ECO:0000313" key="3">
    <source>
        <dbReference type="Proteomes" id="UP000198639"/>
    </source>
</evidence>
<dbReference type="Gene3D" id="2.40.50.320">
    <property type="entry name" value="Copper binding periplasmic protein CusF"/>
    <property type="match status" value="1"/>
</dbReference>
<dbReference type="Proteomes" id="UP000198639">
    <property type="component" value="Unassembled WGS sequence"/>
</dbReference>
<dbReference type="AlphaFoldDB" id="A0A1I1RCX5"/>
<dbReference type="EMBL" id="FOLD01000021">
    <property type="protein sequence ID" value="SFD29433.1"/>
    <property type="molecule type" value="Genomic_DNA"/>
</dbReference>
<keyword evidence="1" id="KW-0732">Signal</keyword>
<dbReference type="Pfam" id="PF11604">
    <property type="entry name" value="CusF_Ec"/>
    <property type="match status" value="1"/>
</dbReference>
<proteinExistence type="predicted"/>
<dbReference type="InterPro" id="IPR042230">
    <property type="entry name" value="CusF_sf"/>
</dbReference>
<dbReference type="OrthoDB" id="9180744at2"/>
<dbReference type="RefSeq" id="WP_091875708.1">
    <property type="nucleotide sequence ID" value="NZ_FOLD01000021.1"/>
</dbReference>
<feature type="chain" id="PRO_5011692791" evidence="1">
    <location>
        <begin position="25"/>
        <end position="117"/>
    </location>
</feature>
<evidence type="ECO:0000256" key="1">
    <source>
        <dbReference type="SAM" id="SignalP"/>
    </source>
</evidence>
<dbReference type="STRING" id="1164594.SAMN05216204_12129"/>
<gene>
    <name evidence="2" type="ORF">SAMN05216204_12129</name>
</gene>
<sequence length="117" mass="12432">MKIAKIIANVAAIVALLAFNNAMAQSHDRENHAPAPAAVAGQELALSEGEVKKVDKDTGRLTIKHGPLENLGMSGMTMVFGVKDVSALDTLKAGDKIKFVAERLDGRLVVTQLVLQK</sequence>
<keyword evidence="3" id="KW-1185">Reference proteome</keyword>
<organism evidence="2 3">
    <name type="scientific">Massilia yuzhufengensis</name>
    <dbReference type="NCBI Taxonomy" id="1164594"/>
    <lineage>
        <taxon>Bacteria</taxon>
        <taxon>Pseudomonadati</taxon>
        <taxon>Pseudomonadota</taxon>
        <taxon>Betaproteobacteria</taxon>
        <taxon>Burkholderiales</taxon>
        <taxon>Oxalobacteraceae</taxon>
        <taxon>Telluria group</taxon>
        <taxon>Massilia</taxon>
    </lineage>
</organism>
<dbReference type="InterPro" id="IPR021647">
    <property type="entry name" value="CusF_Ec"/>
</dbReference>
<evidence type="ECO:0000313" key="2">
    <source>
        <dbReference type="EMBL" id="SFD29433.1"/>
    </source>
</evidence>
<accession>A0A1I1RCX5</accession>
<reference evidence="3" key="1">
    <citation type="submission" date="2016-10" db="EMBL/GenBank/DDBJ databases">
        <authorList>
            <person name="Varghese N."/>
            <person name="Submissions S."/>
        </authorList>
    </citation>
    <scope>NUCLEOTIDE SEQUENCE [LARGE SCALE GENOMIC DNA]</scope>
    <source>
        <strain evidence="3">CGMCC 1.12041</strain>
    </source>
</reference>